<reference evidence="1 2" key="1">
    <citation type="submission" date="2024-03" db="EMBL/GenBank/DDBJ databases">
        <title>Natural products discovery in diverse microorganisms through a two-stage MS feature dereplication strategy.</title>
        <authorList>
            <person name="Zhang R."/>
        </authorList>
    </citation>
    <scope>NUCLEOTIDE SEQUENCE [LARGE SCALE GENOMIC DNA]</scope>
    <source>
        <strain evidence="1 2">18930</strain>
    </source>
</reference>
<gene>
    <name evidence="1" type="ORF">WDS16_26125</name>
</gene>
<proteinExistence type="predicted"/>
<dbReference type="EMBL" id="CP147846">
    <property type="protein sequence ID" value="WXG68625.1"/>
    <property type="molecule type" value="Genomic_DNA"/>
</dbReference>
<evidence type="ECO:0008006" key="3">
    <source>
        <dbReference type="Google" id="ProtNLM"/>
    </source>
</evidence>
<evidence type="ECO:0000313" key="1">
    <source>
        <dbReference type="EMBL" id="WXG68625.1"/>
    </source>
</evidence>
<keyword evidence="2" id="KW-1185">Reference proteome</keyword>
<protein>
    <recommendedName>
        <fullName evidence="3">Transcriptional regulator, AbiEi antitoxin, Type IV TA system</fullName>
    </recommendedName>
</protein>
<accession>A0ABZ2PHH4</accession>
<evidence type="ECO:0000313" key="2">
    <source>
        <dbReference type="Proteomes" id="UP001432000"/>
    </source>
</evidence>
<dbReference type="Proteomes" id="UP001432000">
    <property type="component" value="Chromosome"/>
</dbReference>
<organism evidence="1 2">
    <name type="scientific">Rhodococcus sovatensis</name>
    <dbReference type="NCBI Taxonomy" id="1805840"/>
    <lineage>
        <taxon>Bacteria</taxon>
        <taxon>Bacillati</taxon>
        <taxon>Actinomycetota</taxon>
        <taxon>Actinomycetes</taxon>
        <taxon>Mycobacteriales</taxon>
        <taxon>Nocardiaceae</taxon>
        <taxon>Rhodococcus</taxon>
    </lineage>
</organism>
<name>A0ABZ2PHH4_9NOCA</name>
<sequence length="312" mass="34239">MARIVSRSDALTRGVTDSELQRFCRTKTWRRLRPGQYVSRIEFDSLSPVDKHRVMAESMMDASTAADAVLSHVSAAVFHGLEVSVADLGRVHITRNRTGGARSNSLRVVHAAPYSASDVTSIDGLPVTALARTIADVARSLSFENAVCLADLAARLRNVTSEQVAAVLDSCPTHPSNRKARRVAEFMDGKSESVGESRCRIVLHELGYTPRLQVRIADADGVFARIDFYLDGIYTVVEFDGRIKYGRLVPEGATPSDVVWKEKVHEDRIRATGRQVVRLTWADLDNPEHIERLIRAAAIRAAQSPPPAGSIG</sequence>
<dbReference type="RefSeq" id="WP_338888950.1">
    <property type="nucleotide sequence ID" value="NZ_CP147846.1"/>
</dbReference>